<keyword evidence="1" id="KW-0472">Membrane</keyword>
<evidence type="ECO:0000313" key="2">
    <source>
        <dbReference type="EMBL" id="PHJ36670.1"/>
    </source>
</evidence>
<sequence>MGVYKENQVMGSVIPFAILILALVVFNVYLFLLPMAHRM</sequence>
<protein>
    <submittedName>
        <fullName evidence="2">Uncharacterized protein</fullName>
    </submittedName>
</protein>
<evidence type="ECO:0000313" key="3">
    <source>
        <dbReference type="Proteomes" id="UP000222564"/>
    </source>
</evidence>
<keyword evidence="3" id="KW-1185">Reference proteome</keyword>
<dbReference type="AlphaFoldDB" id="A0A2C6LFS1"/>
<organism evidence="2 3">
    <name type="scientific">Desulforamulus profundi</name>
    <dbReference type="NCBI Taxonomy" id="1383067"/>
    <lineage>
        <taxon>Bacteria</taxon>
        <taxon>Bacillati</taxon>
        <taxon>Bacillota</taxon>
        <taxon>Clostridia</taxon>
        <taxon>Eubacteriales</taxon>
        <taxon>Peptococcaceae</taxon>
        <taxon>Desulforamulus</taxon>
    </lineage>
</organism>
<evidence type="ECO:0000256" key="1">
    <source>
        <dbReference type="SAM" id="Phobius"/>
    </source>
</evidence>
<keyword evidence="1" id="KW-1133">Transmembrane helix</keyword>
<gene>
    <name evidence="2" type="ORF">P378_20895</name>
</gene>
<proteinExistence type="predicted"/>
<reference evidence="2 3" key="1">
    <citation type="submission" date="2013-09" db="EMBL/GenBank/DDBJ databases">
        <title>Biodegradation of hydrocarbons in the deep terrestrial subsurface : characterization of a microbial consortium composed of two Desulfotomaculum species originating from a deep geological formation.</title>
        <authorList>
            <person name="Aullo T."/>
            <person name="Berlendis S."/>
            <person name="Lascourreges J.-F."/>
            <person name="Dessort D."/>
            <person name="Saint-Laurent S."/>
            <person name="Schraauwers B."/>
            <person name="Mas J."/>
            <person name="Magot M."/>
            <person name="Ranchou-Peyruse A."/>
        </authorList>
    </citation>
    <scope>NUCLEOTIDE SEQUENCE [LARGE SCALE GENOMIC DNA]</scope>
    <source>
        <strain evidence="2 3">Bs107</strain>
    </source>
</reference>
<keyword evidence="1" id="KW-0812">Transmembrane</keyword>
<name>A0A2C6LFS1_9FIRM</name>
<accession>A0A2C6LFS1</accession>
<comment type="caution">
    <text evidence="2">The sequence shown here is derived from an EMBL/GenBank/DDBJ whole genome shotgun (WGS) entry which is preliminary data.</text>
</comment>
<feature type="transmembrane region" description="Helical" evidence="1">
    <location>
        <begin position="12"/>
        <end position="33"/>
    </location>
</feature>
<dbReference type="Proteomes" id="UP000222564">
    <property type="component" value="Unassembled WGS sequence"/>
</dbReference>
<dbReference type="EMBL" id="AWQQ01000161">
    <property type="protein sequence ID" value="PHJ36670.1"/>
    <property type="molecule type" value="Genomic_DNA"/>
</dbReference>